<dbReference type="Pfam" id="PF00005">
    <property type="entry name" value="ABC_tran"/>
    <property type="match status" value="1"/>
</dbReference>
<dbReference type="GO" id="GO:0005524">
    <property type="term" value="F:ATP binding"/>
    <property type="evidence" value="ECO:0007669"/>
    <property type="project" value="UniProtKB-KW"/>
</dbReference>
<dbReference type="SUPFAM" id="SSF52540">
    <property type="entry name" value="P-loop containing nucleoside triphosphate hydrolases"/>
    <property type="match status" value="1"/>
</dbReference>
<dbReference type="InterPro" id="IPR003439">
    <property type="entry name" value="ABC_transporter-like_ATP-bd"/>
</dbReference>
<accession>A0ABX0SE28</accession>
<dbReference type="PANTHER" id="PTHR24221">
    <property type="entry name" value="ATP-BINDING CASSETTE SUB-FAMILY B"/>
    <property type="match status" value="1"/>
</dbReference>
<proteinExistence type="predicted"/>
<dbReference type="PROSITE" id="PS50893">
    <property type="entry name" value="ABC_TRANSPORTER_2"/>
    <property type="match status" value="1"/>
</dbReference>
<feature type="transmembrane region" description="Helical" evidence="7">
    <location>
        <begin position="170"/>
        <end position="188"/>
    </location>
</feature>
<evidence type="ECO:0000259" key="9">
    <source>
        <dbReference type="PROSITE" id="PS50929"/>
    </source>
</evidence>
<evidence type="ECO:0000256" key="3">
    <source>
        <dbReference type="ARBA" id="ARBA00022741"/>
    </source>
</evidence>
<dbReference type="Gene3D" id="1.20.1560.10">
    <property type="entry name" value="ABC transporter type 1, transmembrane domain"/>
    <property type="match status" value="1"/>
</dbReference>
<dbReference type="EMBL" id="JAAMOZ010000001">
    <property type="protein sequence ID" value="NIH56642.1"/>
    <property type="molecule type" value="Genomic_DNA"/>
</dbReference>
<dbReference type="RefSeq" id="WP_208390458.1">
    <property type="nucleotide sequence ID" value="NZ_BAAAOO010000015.1"/>
</dbReference>
<dbReference type="Pfam" id="PF00664">
    <property type="entry name" value="ABC_membrane"/>
    <property type="match status" value="1"/>
</dbReference>
<keyword evidence="3" id="KW-0547">Nucleotide-binding</keyword>
<gene>
    <name evidence="10" type="ORF">FB473_001287</name>
</gene>
<keyword evidence="6 7" id="KW-0472">Membrane</keyword>
<dbReference type="Proteomes" id="UP000749311">
    <property type="component" value="Unassembled WGS sequence"/>
</dbReference>
<dbReference type="PROSITE" id="PS00211">
    <property type="entry name" value="ABC_TRANSPORTER_1"/>
    <property type="match status" value="1"/>
</dbReference>
<comment type="caution">
    <text evidence="10">The sequence shown here is derived from an EMBL/GenBank/DDBJ whole genome shotgun (WGS) entry which is preliminary data.</text>
</comment>
<feature type="domain" description="ABC transmembrane type-1" evidence="9">
    <location>
        <begin position="34"/>
        <end position="313"/>
    </location>
</feature>
<keyword evidence="2 7" id="KW-0812">Transmembrane</keyword>
<organism evidence="10 11">
    <name type="scientific">Brooklawnia cerclae</name>
    <dbReference type="NCBI Taxonomy" id="349934"/>
    <lineage>
        <taxon>Bacteria</taxon>
        <taxon>Bacillati</taxon>
        <taxon>Actinomycetota</taxon>
        <taxon>Actinomycetes</taxon>
        <taxon>Propionibacteriales</taxon>
        <taxon>Propionibacteriaceae</taxon>
        <taxon>Brooklawnia</taxon>
    </lineage>
</organism>
<evidence type="ECO:0000313" key="11">
    <source>
        <dbReference type="Proteomes" id="UP000749311"/>
    </source>
</evidence>
<dbReference type="InterPro" id="IPR017871">
    <property type="entry name" value="ABC_transporter-like_CS"/>
</dbReference>
<evidence type="ECO:0000256" key="2">
    <source>
        <dbReference type="ARBA" id="ARBA00022692"/>
    </source>
</evidence>
<evidence type="ECO:0000313" key="10">
    <source>
        <dbReference type="EMBL" id="NIH56642.1"/>
    </source>
</evidence>
<sequence>MTLTNQTHRDGYPTSLFGRIDAAIGGSSGLTSQTIGFGVVGVLQGIAFALLVPALTRFLGGDVPGSVPWIVGIAVTAVATACVLWVLTERGYHLSIDRLHDGLIRALGAKVARLPLGWFDSERAGQITTLITSGTQNVMNVPSVFLQQLTVALATPATVILITLAIDWRMAVALAAMAPVAWLAYLWGQRAVQQEQRHEAASRAAVSSAVIEFAQAQQVLRATGSLTGQHLHVDDVLARNHRDGRAKLAKQALPTSTFMFIVELGFALTFALGTYLALNGELSAPTLAALLVLAARFVEPLTQVGVYGVALRQARTSLAEIDSVLTEPTLAEPDAPRTPQGSDITLSDVSFGYLDRPVLRHLDLHVPAHSMTALVGPSGGGKSTVLRLIARFWDVDGGAVRIDGIDVREMATTDLMSRIALVFQHVYLFDDTIVANVRFARPDASDEQVADAIAAAGLDDVATDFPDGLDTRVGEGGALLSGGERQRVAIARAFLKDAPILLVDEATSALDSEKEAEVTASLERLARDRTVLVIAHRLTTIANADQIAVLEEGRITELGTHNELLARGGTYQQFWTDRHDAAGWAIRAASPADGTC</sequence>
<evidence type="ECO:0000256" key="5">
    <source>
        <dbReference type="ARBA" id="ARBA00022989"/>
    </source>
</evidence>
<evidence type="ECO:0000256" key="1">
    <source>
        <dbReference type="ARBA" id="ARBA00004651"/>
    </source>
</evidence>
<dbReference type="InterPro" id="IPR027417">
    <property type="entry name" value="P-loop_NTPase"/>
</dbReference>
<feature type="transmembrane region" description="Helical" evidence="7">
    <location>
        <begin position="257"/>
        <end position="278"/>
    </location>
</feature>
<dbReference type="InterPro" id="IPR011527">
    <property type="entry name" value="ABC1_TM_dom"/>
</dbReference>
<dbReference type="Gene3D" id="3.40.50.300">
    <property type="entry name" value="P-loop containing nucleotide triphosphate hydrolases"/>
    <property type="match status" value="1"/>
</dbReference>
<protein>
    <submittedName>
        <fullName evidence="10">ATP-binding cassette subfamily B protein</fullName>
    </submittedName>
</protein>
<evidence type="ECO:0000256" key="7">
    <source>
        <dbReference type="SAM" id="Phobius"/>
    </source>
</evidence>
<dbReference type="PROSITE" id="PS50929">
    <property type="entry name" value="ABC_TM1F"/>
    <property type="match status" value="1"/>
</dbReference>
<comment type="subcellular location">
    <subcellularLocation>
        <location evidence="1">Cell membrane</location>
        <topology evidence="1">Multi-pass membrane protein</topology>
    </subcellularLocation>
</comment>
<dbReference type="SMART" id="SM00382">
    <property type="entry name" value="AAA"/>
    <property type="match status" value="1"/>
</dbReference>
<feature type="transmembrane region" description="Helical" evidence="7">
    <location>
        <begin position="144"/>
        <end position="164"/>
    </location>
</feature>
<feature type="domain" description="ABC transporter" evidence="8">
    <location>
        <begin position="344"/>
        <end position="577"/>
    </location>
</feature>
<dbReference type="InterPro" id="IPR036640">
    <property type="entry name" value="ABC1_TM_sf"/>
</dbReference>
<dbReference type="CDD" id="cd07346">
    <property type="entry name" value="ABC_6TM_exporters"/>
    <property type="match status" value="1"/>
</dbReference>
<dbReference type="InterPro" id="IPR003593">
    <property type="entry name" value="AAA+_ATPase"/>
</dbReference>
<dbReference type="PANTHER" id="PTHR24221:SF654">
    <property type="entry name" value="ATP-BINDING CASSETTE SUB-FAMILY B MEMBER 6"/>
    <property type="match status" value="1"/>
</dbReference>
<evidence type="ECO:0000256" key="6">
    <source>
        <dbReference type="ARBA" id="ARBA00023136"/>
    </source>
</evidence>
<keyword evidence="5 7" id="KW-1133">Transmembrane helix</keyword>
<feature type="transmembrane region" description="Helical" evidence="7">
    <location>
        <begin position="67"/>
        <end position="88"/>
    </location>
</feature>
<keyword evidence="4 10" id="KW-0067">ATP-binding</keyword>
<name>A0ABX0SE28_9ACTN</name>
<dbReference type="InterPro" id="IPR039421">
    <property type="entry name" value="Type_1_exporter"/>
</dbReference>
<dbReference type="SUPFAM" id="SSF90123">
    <property type="entry name" value="ABC transporter transmembrane region"/>
    <property type="match status" value="1"/>
</dbReference>
<keyword evidence="11" id="KW-1185">Reference proteome</keyword>
<reference evidence="10 11" key="1">
    <citation type="submission" date="2020-02" db="EMBL/GenBank/DDBJ databases">
        <title>Sequencing the genomes of 1000 actinobacteria strains.</title>
        <authorList>
            <person name="Klenk H.-P."/>
        </authorList>
    </citation>
    <scope>NUCLEOTIDE SEQUENCE [LARGE SCALE GENOMIC DNA]</scope>
    <source>
        <strain evidence="10 11">DSM 19609</strain>
    </source>
</reference>
<feature type="transmembrane region" description="Helical" evidence="7">
    <location>
        <begin position="35"/>
        <end position="55"/>
    </location>
</feature>
<evidence type="ECO:0000256" key="4">
    <source>
        <dbReference type="ARBA" id="ARBA00022840"/>
    </source>
</evidence>
<evidence type="ECO:0000259" key="8">
    <source>
        <dbReference type="PROSITE" id="PS50893"/>
    </source>
</evidence>